<keyword evidence="2" id="KW-1185">Reference proteome</keyword>
<comment type="caution">
    <text evidence="1">The sequence shown here is derived from an EMBL/GenBank/DDBJ whole genome shotgun (WGS) entry which is preliminary data.</text>
</comment>
<organism evidence="1 2">
    <name type="scientific">Mycobacterium simulans</name>
    <dbReference type="NCBI Taxonomy" id="627089"/>
    <lineage>
        <taxon>Bacteria</taxon>
        <taxon>Bacillati</taxon>
        <taxon>Actinomycetota</taxon>
        <taxon>Actinomycetes</taxon>
        <taxon>Mycobacteriales</taxon>
        <taxon>Mycobacteriaceae</taxon>
        <taxon>Mycobacterium</taxon>
    </lineage>
</organism>
<evidence type="ECO:0000313" key="1">
    <source>
        <dbReference type="EMBL" id="SOJ52493.1"/>
    </source>
</evidence>
<sequence length="49" mass="5435">MTRVWNRVSAATSAFHDFRMSAEGRPGRMNAFESARGSVGITYKNPTSK</sequence>
<evidence type="ECO:0000313" key="2">
    <source>
        <dbReference type="Proteomes" id="UP000554965"/>
    </source>
</evidence>
<name>A0A7Z7N884_9MYCO</name>
<protein>
    <submittedName>
        <fullName evidence="1">Uncharacterized protein</fullName>
    </submittedName>
</protein>
<gene>
    <name evidence="1" type="ORF">MSIMFB_00009</name>
</gene>
<reference evidence="1 2" key="1">
    <citation type="submission" date="2017-10" db="EMBL/GenBank/DDBJ databases">
        <authorList>
            <consortium name="Urmite Genomes"/>
        </authorList>
    </citation>
    <scope>NUCLEOTIDE SEQUENCE [LARGE SCALE GENOMIC DNA]</scope>
    <source>
        <strain evidence="1 2">FB-527</strain>
    </source>
</reference>
<dbReference type="EMBL" id="OCTY01000002">
    <property type="protein sequence ID" value="SOJ52493.1"/>
    <property type="molecule type" value="Genomic_DNA"/>
</dbReference>
<accession>A0A7Z7N884</accession>
<dbReference type="Proteomes" id="UP000554965">
    <property type="component" value="Unassembled WGS sequence"/>
</dbReference>
<proteinExistence type="predicted"/>
<dbReference type="AlphaFoldDB" id="A0A7Z7N884"/>